<feature type="region of interest" description="Disordered" evidence="1">
    <location>
        <begin position="35"/>
        <end position="55"/>
    </location>
</feature>
<sequence length="55" mass="6749">MNSKTRRIEELNMMVEELQSALDRAKDDTKQKLKEMTNMRMQIDRNVEETNEYRR</sequence>
<accession>A0A8S3AH81</accession>
<dbReference type="AlphaFoldDB" id="A0A8S3AH81"/>
<evidence type="ECO:0000313" key="2">
    <source>
        <dbReference type="EMBL" id="CAF4734859.1"/>
    </source>
</evidence>
<organism evidence="2 3">
    <name type="scientific">Rotaria magnacalcarata</name>
    <dbReference type="NCBI Taxonomy" id="392030"/>
    <lineage>
        <taxon>Eukaryota</taxon>
        <taxon>Metazoa</taxon>
        <taxon>Spiralia</taxon>
        <taxon>Gnathifera</taxon>
        <taxon>Rotifera</taxon>
        <taxon>Eurotatoria</taxon>
        <taxon>Bdelloidea</taxon>
        <taxon>Philodinida</taxon>
        <taxon>Philodinidae</taxon>
        <taxon>Rotaria</taxon>
    </lineage>
</organism>
<dbReference type="Proteomes" id="UP000676336">
    <property type="component" value="Unassembled WGS sequence"/>
</dbReference>
<dbReference type="EMBL" id="CAJOBI010133312">
    <property type="protein sequence ID" value="CAF4734859.1"/>
    <property type="molecule type" value="Genomic_DNA"/>
</dbReference>
<protein>
    <submittedName>
        <fullName evidence="2">Uncharacterized protein</fullName>
    </submittedName>
</protein>
<proteinExistence type="predicted"/>
<comment type="caution">
    <text evidence="2">The sequence shown here is derived from an EMBL/GenBank/DDBJ whole genome shotgun (WGS) entry which is preliminary data.</text>
</comment>
<evidence type="ECO:0000313" key="3">
    <source>
        <dbReference type="Proteomes" id="UP000676336"/>
    </source>
</evidence>
<reference evidence="2" key="1">
    <citation type="submission" date="2021-02" db="EMBL/GenBank/DDBJ databases">
        <authorList>
            <person name="Nowell W R."/>
        </authorList>
    </citation>
    <scope>NUCLEOTIDE SEQUENCE</scope>
</reference>
<name>A0A8S3AH81_9BILA</name>
<feature type="non-terminal residue" evidence="2">
    <location>
        <position position="1"/>
    </location>
</feature>
<gene>
    <name evidence="2" type="ORF">SMN809_LOCUS44442</name>
</gene>
<evidence type="ECO:0000256" key="1">
    <source>
        <dbReference type="SAM" id="MobiDB-lite"/>
    </source>
</evidence>